<protein>
    <submittedName>
        <fullName evidence="1">Uncharacterized protein</fullName>
    </submittedName>
</protein>
<name>A0AAV7M405_PLEWA</name>
<dbReference type="AlphaFoldDB" id="A0AAV7M405"/>
<organism evidence="1 2">
    <name type="scientific">Pleurodeles waltl</name>
    <name type="common">Iberian ribbed newt</name>
    <dbReference type="NCBI Taxonomy" id="8319"/>
    <lineage>
        <taxon>Eukaryota</taxon>
        <taxon>Metazoa</taxon>
        <taxon>Chordata</taxon>
        <taxon>Craniata</taxon>
        <taxon>Vertebrata</taxon>
        <taxon>Euteleostomi</taxon>
        <taxon>Amphibia</taxon>
        <taxon>Batrachia</taxon>
        <taxon>Caudata</taxon>
        <taxon>Salamandroidea</taxon>
        <taxon>Salamandridae</taxon>
        <taxon>Pleurodelinae</taxon>
        <taxon>Pleurodeles</taxon>
    </lineage>
</organism>
<dbReference type="Proteomes" id="UP001066276">
    <property type="component" value="Chromosome 10"/>
</dbReference>
<evidence type="ECO:0000313" key="2">
    <source>
        <dbReference type="Proteomes" id="UP001066276"/>
    </source>
</evidence>
<proteinExistence type="predicted"/>
<reference evidence="1" key="1">
    <citation type="journal article" date="2022" name="bioRxiv">
        <title>Sequencing and chromosome-scale assembly of the giantPleurodeles waltlgenome.</title>
        <authorList>
            <person name="Brown T."/>
            <person name="Elewa A."/>
            <person name="Iarovenko S."/>
            <person name="Subramanian E."/>
            <person name="Araus A.J."/>
            <person name="Petzold A."/>
            <person name="Susuki M."/>
            <person name="Suzuki K.-i.T."/>
            <person name="Hayashi T."/>
            <person name="Toyoda A."/>
            <person name="Oliveira C."/>
            <person name="Osipova E."/>
            <person name="Leigh N.D."/>
            <person name="Simon A."/>
            <person name="Yun M.H."/>
        </authorList>
    </citation>
    <scope>NUCLEOTIDE SEQUENCE</scope>
    <source>
        <strain evidence="1">20211129_DDA</strain>
        <tissue evidence="1">Liver</tissue>
    </source>
</reference>
<accession>A0AAV7M405</accession>
<keyword evidence="2" id="KW-1185">Reference proteome</keyword>
<gene>
    <name evidence="1" type="ORF">NDU88_001738</name>
</gene>
<comment type="caution">
    <text evidence="1">The sequence shown here is derived from an EMBL/GenBank/DDBJ whole genome shotgun (WGS) entry which is preliminary data.</text>
</comment>
<sequence length="79" mass="8902">MPANGHSTSGNTSHSSRGTRKMRCVRFASLNGYACNRPFDRWDSISQQPKKPDDVPYFLREPFVAHSLCRNEHLAGPLV</sequence>
<evidence type="ECO:0000313" key="1">
    <source>
        <dbReference type="EMBL" id="KAJ1096603.1"/>
    </source>
</evidence>
<dbReference type="EMBL" id="JANPWB010000014">
    <property type="protein sequence ID" value="KAJ1096603.1"/>
    <property type="molecule type" value="Genomic_DNA"/>
</dbReference>